<dbReference type="GO" id="GO:0005975">
    <property type="term" value="P:carbohydrate metabolic process"/>
    <property type="evidence" value="ECO:0007669"/>
    <property type="project" value="InterPro"/>
</dbReference>
<dbReference type="SUPFAM" id="SSF88713">
    <property type="entry name" value="Glycoside hydrolase/deacetylase"/>
    <property type="match status" value="1"/>
</dbReference>
<dbReference type="EMBL" id="JAJAXM010000010">
    <property type="protein sequence ID" value="MCG9025761.1"/>
    <property type="molecule type" value="Genomic_DNA"/>
</dbReference>
<evidence type="ECO:0000313" key="2">
    <source>
        <dbReference type="EMBL" id="ASJ24191.1"/>
    </source>
</evidence>
<dbReference type="Gene3D" id="3.20.20.370">
    <property type="entry name" value="Glycoside hydrolase/deacetylase"/>
    <property type="match status" value="1"/>
</dbReference>
<feature type="domain" description="NodB homology" evidence="1">
    <location>
        <begin position="2"/>
        <end position="259"/>
    </location>
</feature>
<dbReference type="InterPro" id="IPR002509">
    <property type="entry name" value="NODB_dom"/>
</dbReference>
<proteinExistence type="predicted"/>
<accession>A0A248LI85</accession>
<reference evidence="3 5" key="4">
    <citation type="submission" date="2021-10" db="EMBL/GenBank/DDBJ databases">
        <title>Whole-genome sequencing analysis of Laribacter hongkongensis: virulence gene profiles, carbohydrate-active enzyme prediction, and antimicrobial resistance characterization.</title>
        <authorList>
            <person name="Yuan P."/>
            <person name="Zhan Y."/>
            <person name="Chen D."/>
        </authorList>
    </citation>
    <scope>NUCLEOTIDE SEQUENCE [LARGE SCALE GENOMIC DNA]</scope>
    <source>
        <strain evidence="3 5">W67</strain>
    </source>
</reference>
<evidence type="ECO:0000259" key="1">
    <source>
        <dbReference type="PROSITE" id="PS51677"/>
    </source>
</evidence>
<reference evidence="4" key="2">
    <citation type="submission" date="2017-06" db="EMBL/GenBank/DDBJ databases">
        <title>Whole genome sequence of Laribacter hongkongensis LHGZ1.</title>
        <authorList>
            <person name="Chen D."/>
            <person name="Wu H."/>
            <person name="Chen J."/>
        </authorList>
    </citation>
    <scope>NUCLEOTIDE SEQUENCE [LARGE SCALE GENOMIC DNA]</scope>
    <source>
        <strain evidence="4">LHGZ1</strain>
    </source>
</reference>
<dbReference type="Proteomes" id="UP000197424">
    <property type="component" value="Chromosome"/>
</dbReference>
<sequence length="300" mass="32642">MPLLALKVDVHTRHGLLHGVPKLAELLAAAGASATFCLNVGPDRAGRVPAAEWLAKDSFKLRRQLPWSTRMAGRWWPGRQPGRAGRQVCQQLQAAGFELALAAWDQAAWRQEALTGEAEWSRKTLEHARTAFSQLTGQPAAGIASPGWRINWPAMRELQQQGFAWASDTRGSRPFIPVHHAEIVAVPQLPTTLPTLDEVLADIGNDEAHAAERLLGLSARVPAGGCHVYTLAAEREGGAFAAVFEALLAGWQEQGWQLVSLGELAASLDMDSLPRCNLKWEAWPRRPGERTQQGDPAFAG</sequence>
<evidence type="ECO:0000313" key="3">
    <source>
        <dbReference type="EMBL" id="MCG9025761.1"/>
    </source>
</evidence>
<dbReference type="GO" id="GO:0016810">
    <property type="term" value="F:hydrolase activity, acting on carbon-nitrogen (but not peptide) bonds"/>
    <property type="evidence" value="ECO:0007669"/>
    <property type="project" value="InterPro"/>
</dbReference>
<evidence type="ECO:0000313" key="4">
    <source>
        <dbReference type="Proteomes" id="UP000197424"/>
    </source>
</evidence>
<reference evidence="2" key="1">
    <citation type="journal article" date="2017" name="J. Antimicrob. Chemother.">
        <title>Emergence and genomic analysis of MDR Laribacter hongkongensis strain HLGZ1 from Guangzhou, China.</title>
        <authorList>
            <person name="Wu H.K."/>
            <person name="Chen J.H."/>
            <person name="Yang L."/>
            <person name="Li A.R."/>
            <person name="Su D.H."/>
            <person name="Lin Y.P."/>
            <person name="Chen D.Q."/>
        </authorList>
    </citation>
    <scope>NUCLEOTIDE SEQUENCE</scope>
    <source>
        <strain evidence="2">HLGZ1</strain>
    </source>
</reference>
<organism evidence="2 4">
    <name type="scientific">Laribacter hongkongensis</name>
    <dbReference type="NCBI Taxonomy" id="168471"/>
    <lineage>
        <taxon>Bacteria</taxon>
        <taxon>Pseudomonadati</taxon>
        <taxon>Pseudomonadota</taxon>
        <taxon>Betaproteobacteria</taxon>
        <taxon>Neisseriales</taxon>
        <taxon>Aquaspirillaceae</taxon>
        <taxon>Laribacter</taxon>
    </lineage>
</organism>
<gene>
    <name evidence="2" type="primary">arnD</name>
    <name evidence="3" type="ORF">LH440_07565</name>
    <name evidence="2" type="ORF">LHGZ1_1360</name>
</gene>
<evidence type="ECO:0000313" key="5">
    <source>
        <dbReference type="Proteomes" id="UP001200247"/>
    </source>
</evidence>
<dbReference type="Proteomes" id="UP001200247">
    <property type="component" value="Unassembled WGS sequence"/>
</dbReference>
<dbReference type="AlphaFoldDB" id="A0A248LI85"/>
<name>A0A248LI85_9NEIS</name>
<dbReference type="RefSeq" id="WP_088860582.1">
    <property type="nucleotide sequence ID" value="NZ_CP022115.1"/>
</dbReference>
<dbReference type="InterPro" id="IPR011330">
    <property type="entry name" value="Glyco_hydro/deAcase_b/a-brl"/>
</dbReference>
<reference evidence="2" key="3">
    <citation type="submission" date="2017-06" db="EMBL/GenBank/DDBJ databases">
        <authorList>
            <person name="Kim H.J."/>
            <person name="Triplett B.A."/>
        </authorList>
    </citation>
    <scope>NUCLEOTIDE SEQUENCE</scope>
    <source>
        <strain evidence="2">HLGZ1</strain>
    </source>
</reference>
<dbReference type="OrthoDB" id="5589314at2"/>
<dbReference type="PROSITE" id="PS51677">
    <property type="entry name" value="NODB"/>
    <property type="match status" value="1"/>
</dbReference>
<dbReference type="EMBL" id="CP022115">
    <property type="protein sequence ID" value="ASJ24191.1"/>
    <property type="molecule type" value="Genomic_DNA"/>
</dbReference>
<protein>
    <submittedName>
        <fullName evidence="2 3">4-deoxy-4-formamido-L-arabinose-phosphoundecaprenol deformylase</fullName>
    </submittedName>
</protein>